<evidence type="ECO:0000256" key="12">
    <source>
        <dbReference type="ARBA" id="ARBA00079072"/>
    </source>
</evidence>
<keyword evidence="19" id="KW-1185">Reference proteome</keyword>
<feature type="compositionally biased region" description="Acidic residues" evidence="16">
    <location>
        <begin position="542"/>
        <end position="555"/>
    </location>
</feature>
<protein>
    <recommendedName>
        <fullName evidence="11">tRNA pseudouridine synthase 1</fullName>
    </recommendedName>
    <alternativeName>
        <fullName evidence="12">tRNA pseudouridylate synthase 1</fullName>
    </alternativeName>
    <alternativeName>
        <fullName evidence="13">tRNA-uridine isomerase 1</fullName>
    </alternativeName>
</protein>
<dbReference type="Gene3D" id="3.30.70.660">
    <property type="entry name" value="Pseudouridine synthase I, catalytic domain, C-terminal subdomain"/>
    <property type="match status" value="1"/>
</dbReference>
<feature type="binding site" evidence="15">
    <location>
        <position position="253"/>
    </location>
    <ligand>
        <name>substrate</name>
    </ligand>
</feature>
<dbReference type="FunFam" id="3.30.70.660:FF:000002">
    <property type="entry name" value="tRNA pseudouridine synthase"/>
    <property type="match status" value="1"/>
</dbReference>
<evidence type="ECO:0000313" key="18">
    <source>
        <dbReference type="EMBL" id="KAK8858924.1"/>
    </source>
</evidence>
<comment type="catalytic activity">
    <reaction evidence="9">
        <text>a uridine in tRNA = a pseudouridine in tRNA</text>
        <dbReference type="Rhea" id="RHEA:54572"/>
        <dbReference type="Rhea" id="RHEA-COMP:13339"/>
        <dbReference type="Rhea" id="RHEA-COMP:13934"/>
        <dbReference type="ChEBI" id="CHEBI:65314"/>
        <dbReference type="ChEBI" id="CHEBI:65315"/>
    </reaction>
</comment>
<keyword evidence="6" id="KW-0819">tRNA processing</keyword>
<dbReference type="Gene3D" id="3.30.70.580">
    <property type="entry name" value="Pseudouridine synthase I, catalytic domain, N-terminal subdomain"/>
    <property type="match status" value="1"/>
</dbReference>
<dbReference type="GO" id="GO:0009982">
    <property type="term" value="F:pseudouridine synthase activity"/>
    <property type="evidence" value="ECO:0007669"/>
    <property type="project" value="InterPro"/>
</dbReference>
<feature type="region of interest" description="Disordered" evidence="16">
    <location>
        <begin position="65"/>
        <end position="125"/>
    </location>
</feature>
<evidence type="ECO:0000256" key="10">
    <source>
        <dbReference type="ARBA" id="ARBA00053072"/>
    </source>
</evidence>
<evidence type="ECO:0000256" key="4">
    <source>
        <dbReference type="ARBA" id="ARBA00009375"/>
    </source>
</evidence>
<dbReference type="InterPro" id="IPR020095">
    <property type="entry name" value="PsdUridine_synth_TruA_C"/>
</dbReference>
<accession>A0AAW0YPJ7</accession>
<evidence type="ECO:0000256" key="6">
    <source>
        <dbReference type="ARBA" id="ARBA00022694"/>
    </source>
</evidence>
<evidence type="ECO:0000256" key="11">
    <source>
        <dbReference type="ARBA" id="ARBA00073968"/>
    </source>
</evidence>
<dbReference type="GO" id="GO:0005634">
    <property type="term" value="C:nucleus"/>
    <property type="evidence" value="ECO:0007669"/>
    <property type="project" value="UniProtKB-SubCell"/>
</dbReference>
<dbReference type="Proteomes" id="UP001388673">
    <property type="component" value="Unassembled WGS sequence"/>
</dbReference>
<feature type="region of interest" description="Disordered" evidence="16">
    <location>
        <begin position="1"/>
        <end position="53"/>
    </location>
</feature>
<evidence type="ECO:0000259" key="17">
    <source>
        <dbReference type="Pfam" id="PF01416"/>
    </source>
</evidence>
<feature type="compositionally biased region" description="Basic and acidic residues" evidence="16">
    <location>
        <begin position="98"/>
        <end position="115"/>
    </location>
</feature>
<feature type="domain" description="Pseudouridine synthase I TruA alpha/beta" evidence="17">
    <location>
        <begin position="338"/>
        <end position="442"/>
    </location>
</feature>
<evidence type="ECO:0000256" key="14">
    <source>
        <dbReference type="PIRSR" id="PIRSR641708-1"/>
    </source>
</evidence>
<organism evidence="18 19">
    <name type="scientific">Kwoniella newhampshirensis</name>
    <dbReference type="NCBI Taxonomy" id="1651941"/>
    <lineage>
        <taxon>Eukaryota</taxon>
        <taxon>Fungi</taxon>
        <taxon>Dikarya</taxon>
        <taxon>Basidiomycota</taxon>
        <taxon>Agaricomycotina</taxon>
        <taxon>Tremellomycetes</taxon>
        <taxon>Tremellales</taxon>
        <taxon>Cryptococcaceae</taxon>
        <taxon>Kwoniella</taxon>
    </lineage>
</organism>
<dbReference type="GO" id="GO:0003723">
    <property type="term" value="F:RNA binding"/>
    <property type="evidence" value="ECO:0007669"/>
    <property type="project" value="InterPro"/>
</dbReference>
<feature type="compositionally biased region" description="Polar residues" evidence="16">
    <location>
        <begin position="66"/>
        <end position="76"/>
    </location>
</feature>
<comment type="catalytic activity">
    <reaction evidence="2">
        <text>uridine in snRNA = pseudouridine in snRNA</text>
        <dbReference type="Rhea" id="RHEA:51124"/>
        <dbReference type="Rhea" id="RHEA-COMP:12891"/>
        <dbReference type="Rhea" id="RHEA-COMP:12892"/>
        <dbReference type="ChEBI" id="CHEBI:65314"/>
        <dbReference type="ChEBI" id="CHEBI:65315"/>
    </reaction>
</comment>
<evidence type="ECO:0000256" key="5">
    <source>
        <dbReference type="ARBA" id="ARBA00022664"/>
    </source>
</evidence>
<evidence type="ECO:0000256" key="2">
    <source>
        <dbReference type="ARBA" id="ARBA00001832"/>
    </source>
</evidence>
<dbReference type="PANTHER" id="PTHR11142:SF4">
    <property type="entry name" value="PSEUDOURIDYLATE SYNTHASE 1 HOMOLOG"/>
    <property type="match status" value="1"/>
</dbReference>
<evidence type="ECO:0000256" key="8">
    <source>
        <dbReference type="ARBA" id="ARBA00023242"/>
    </source>
</evidence>
<dbReference type="SUPFAM" id="SSF55120">
    <property type="entry name" value="Pseudouridine synthase"/>
    <property type="match status" value="1"/>
</dbReference>
<keyword evidence="5" id="KW-0507">mRNA processing</keyword>
<dbReference type="RefSeq" id="XP_066803765.1">
    <property type="nucleotide sequence ID" value="XM_066946264.1"/>
</dbReference>
<dbReference type="KEGG" id="kne:92180413"/>
<dbReference type="InterPro" id="IPR020103">
    <property type="entry name" value="PsdUridine_synth_cat_dom_sf"/>
</dbReference>
<evidence type="ECO:0000256" key="15">
    <source>
        <dbReference type="PIRSR" id="PIRSR641708-2"/>
    </source>
</evidence>
<comment type="caution">
    <text evidence="18">The sequence shown here is derived from an EMBL/GenBank/DDBJ whole genome shotgun (WGS) entry which is preliminary data.</text>
</comment>
<evidence type="ECO:0000313" key="19">
    <source>
        <dbReference type="Proteomes" id="UP001388673"/>
    </source>
</evidence>
<dbReference type="GO" id="GO:0006397">
    <property type="term" value="P:mRNA processing"/>
    <property type="evidence" value="ECO:0007669"/>
    <property type="project" value="UniProtKB-KW"/>
</dbReference>
<dbReference type="InterPro" id="IPR041708">
    <property type="entry name" value="PUS1/PUS2-like"/>
</dbReference>
<dbReference type="InterPro" id="IPR001406">
    <property type="entry name" value="PsdUridine_synth_TruA"/>
</dbReference>
<reference evidence="18 19" key="1">
    <citation type="journal article" date="2024" name="bioRxiv">
        <title>Comparative genomics of Cryptococcus and Kwoniella reveals pathogenesis evolution and contrasting karyotype dynamics via intercentromeric recombination or chromosome fusion.</title>
        <authorList>
            <person name="Coelho M.A."/>
            <person name="David-Palma M."/>
            <person name="Shea T."/>
            <person name="Bowers K."/>
            <person name="McGinley-Smith S."/>
            <person name="Mohammad A.W."/>
            <person name="Gnirke A."/>
            <person name="Yurkov A.M."/>
            <person name="Nowrousian M."/>
            <person name="Sun S."/>
            <person name="Cuomo C.A."/>
            <person name="Heitman J."/>
        </authorList>
    </citation>
    <scope>NUCLEOTIDE SEQUENCE [LARGE SCALE GENOMIC DNA]</scope>
    <source>
        <strain evidence="18 19">CBS 13917</strain>
    </source>
</reference>
<dbReference type="GO" id="GO:1990481">
    <property type="term" value="P:mRNA pseudouridine synthesis"/>
    <property type="evidence" value="ECO:0007669"/>
    <property type="project" value="TreeGrafter"/>
</dbReference>
<keyword evidence="7" id="KW-0413">Isomerase</keyword>
<keyword evidence="8" id="KW-0539">Nucleus</keyword>
<feature type="compositionally biased region" description="Basic and acidic residues" evidence="16">
    <location>
        <begin position="80"/>
        <end position="91"/>
    </location>
</feature>
<comment type="catalytic activity">
    <reaction evidence="1">
        <text>a uridine in mRNA = a pseudouridine in mRNA</text>
        <dbReference type="Rhea" id="RHEA:56644"/>
        <dbReference type="Rhea" id="RHEA-COMP:14658"/>
        <dbReference type="Rhea" id="RHEA-COMP:14659"/>
        <dbReference type="ChEBI" id="CHEBI:65314"/>
        <dbReference type="ChEBI" id="CHEBI:65315"/>
    </reaction>
</comment>
<dbReference type="GO" id="GO:0031119">
    <property type="term" value="P:tRNA pseudouridine synthesis"/>
    <property type="evidence" value="ECO:0007669"/>
    <property type="project" value="InterPro"/>
</dbReference>
<name>A0AAW0YPJ7_9TREE</name>
<dbReference type="Pfam" id="PF01416">
    <property type="entry name" value="PseudoU_synth_1"/>
    <property type="match status" value="1"/>
</dbReference>
<dbReference type="EMBL" id="JBCAWK010000005">
    <property type="protein sequence ID" value="KAK8858924.1"/>
    <property type="molecule type" value="Genomic_DNA"/>
</dbReference>
<dbReference type="CDD" id="cd02568">
    <property type="entry name" value="PseudoU_synth_PUS1_PUS2"/>
    <property type="match status" value="1"/>
</dbReference>
<dbReference type="InterPro" id="IPR020097">
    <property type="entry name" value="PsdUridine_synth_TruA_a/b_dom"/>
</dbReference>
<feature type="region of interest" description="Disordered" evidence="16">
    <location>
        <begin position="535"/>
        <end position="565"/>
    </location>
</feature>
<dbReference type="FunFam" id="3.30.70.580:FF:000002">
    <property type="entry name" value="tRNA pseudouridine synthase"/>
    <property type="match status" value="1"/>
</dbReference>
<dbReference type="NCBIfam" id="TIGR00071">
    <property type="entry name" value="hisT_truA"/>
    <property type="match status" value="1"/>
</dbReference>
<evidence type="ECO:0000256" key="1">
    <source>
        <dbReference type="ARBA" id="ARBA00001166"/>
    </source>
</evidence>
<evidence type="ECO:0000256" key="13">
    <source>
        <dbReference type="ARBA" id="ARBA00080858"/>
    </source>
</evidence>
<feature type="active site" description="Nucleophile" evidence="14">
    <location>
        <position position="191"/>
    </location>
</feature>
<dbReference type="InterPro" id="IPR020094">
    <property type="entry name" value="TruA/RsuA/RluB/E/F_N"/>
</dbReference>
<proteinExistence type="inferred from homology"/>
<comment type="function">
    <text evidence="10">Formation of pseudouridine at positions 27 and 28 in the anticodon stem and loop of transfer RNAs; at positions 34 and 36 of intron-containing precursor tRNA(Ile) and at position 35 in the intron-containing tRNA(Tyr). Catalyzes pseudouridylation at position 44 in U2 snRNA. Also catalyzes pseudouridylation of mRNAs.</text>
</comment>
<evidence type="ECO:0000256" key="7">
    <source>
        <dbReference type="ARBA" id="ARBA00023235"/>
    </source>
</evidence>
<evidence type="ECO:0000256" key="3">
    <source>
        <dbReference type="ARBA" id="ARBA00004123"/>
    </source>
</evidence>
<comment type="similarity">
    <text evidence="4">Belongs to the tRNA pseudouridine synthase TruA family.</text>
</comment>
<dbReference type="GeneID" id="92180413"/>
<evidence type="ECO:0000256" key="9">
    <source>
        <dbReference type="ARBA" id="ARBA00036943"/>
    </source>
</evidence>
<gene>
    <name evidence="18" type="ORF">IAR55_003155</name>
</gene>
<dbReference type="GO" id="GO:0031120">
    <property type="term" value="P:snRNA pseudouridine synthesis"/>
    <property type="evidence" value="ECO:0007669"/>
    <property type="project" value="UniProtKB-ARBA"/>
</dbReference>
<dbReference type="AlphaFoldDB" id="A0AAW0YPJ7"/>
<sequence length="565" mass="63387">MDASESSKRPRSSTPPPFTTAALPEPTNSPPSKKAHLDPTASAPSDIPKIDAKVEINSEEAVFNAASLTADSNIDGEQNDSDRGKGRDQGRVGRGRRNQPDNRPQRVWEPRKREEGAEETEGDGVKRLPKKRCAVLVGYCGTGYSGMQIQTHGAKTIEGDLYVALAKAGAISADNATDHRKVDIQRAARTDAGVHAAGNCISLKMIQEPPIPEDFSSLAEYVNSFLPEQIRMWGFVRTVKSFSARTAADSRIYEYLLPSYCLLPPAKDDPLSKRLNESSPGWREALGPATEFADAAPPMVMEDEETGETVNPRNRGEFERRRGWRVDEGTMRRFRDLIAQYKGTHNFHNYTVGKPFNDRTVKRYMLRLEVKDPQVYGEIEWVSVQIHGQSFMLHQIRKMISMAMLACRTGSPPSLLPETFGPKRIHVPKAPPLGLLLEAPQFGVYNDRITQKLNGLTDDRDPVDFSLYAEKMHAFKVKWIYERLRQEELEHHVFHKWMRQMDCTSSNGLAFLNTQGVIPPEADLSKRAVEARRAAKDGKDAIDDDMDSEDEEVDQDLLRRGELEG</sequence>
<dbReference type="PANTHER" id="PTHR11142">
    <property type="entry name" value="PSEUDOURIDYLATE SYNTHASE"/>
    <property type="match status" value="1"/>
</dbReference>
<comment type="subcellular location">
    <subcellularLocation>
        <location evidence="3">Nucleus</location>
    </subcellularLocation>
</comment>
<feature type="compositionally biased region" description="Basic and acidic residues" evidence="16">
    <location>
        <begin position="556"/>
        <end position="565"/>
    </location>
</feature>
<evidence type="ECO:0000256" key="16">
    <source>
        <dbReference type="SAM" id="MobiDB-lite"/>
    </source>
</evidence>